<keyword evidence="3" id="KW-1185">Reference proteome</keyword>
<comment type="caution">
    <text evidence="2">The sequence shown here is derived from an EMBL/GenBank/DDBJ whole genome shotgun (WGS) entry which is preliminary data.</text>
</comment>
<evidence type="ECO:0000256" key="1">
    <source>
        <dbReference type="SAM" id="MobiDB-lite"/>
    </source>
</evidence>
<sequence length="310" mass="34172">MEKIVRKLQKQHLEKELDENPLSSVGSLPYDVTETGSSVEIHKQDSLKSCIVPPLCLVLQETARAEGEGENAILSRGQAVSQACTPGPTEMSERGTGEDARSRAVKAGSLDWLGPIRSLRDTGQNVWSPDFPSSSRPQTLVLVIPTDQWKAVNWRILERTGESSATCTEAPKRSTVEELVHLSVGDIQSLVEKHGQNSTIEELESFIDAYLEMVRDGAVQSPTTGETERGHGTRRALPHSSSNAPTWDDGGLLKLDYKILSSIDERLSKLDILEAMQRELKEMASTLKDSCQIINKLKNNCIEVHASIKF</sequence>
<organism evidence="2 3">
    <name type="scientific">Aldrovandia affinis</name>
    <dbReference type="NCBI Taxonomy" id="143900"/>
    <lineage>
        <taxon>Eukaryota</taxon>
        <taxon>Metazoa</taxon>
        <taxon>Chordata</taxon>
        <taxon>Craniata</taxon>
        <taxon>Vertebrata</taxon>
        <taxon>Euteleostomi</taxon>
        <taxon>Actinopterygii</taxon>
        <taxon>Neopterygii</taxon>
        <taxon>Teleostei</taxon>
        <taxon>Notacanthiformes</taxon>
        <taxon>Halosauridae</taxon>
        <taxon>Aldrovandia</taxon>
    </lineage>
</organism>
<dbReference type="Proteomes" id="UP001221898">
    <property type="component" value="Unassembled WGS sequence"/>
</dbReference>
<proteinExistence type="predicted"/>
<protein>
    <submittedName>
        <fullName evidence="2">Uncharacterized protein</fullName>
    </submittedName>
</protein>
<evidence type="ECO:0000313" key="3">
    <source>
        <dbReference type="Proteomes" id="UP001221898"/>
    </source>
</evidence>
<feature type="region of interest" description="Disordered" evidence="1">
    <location>
        <begin position="220"/>
        <end position="243"/>
    </location>
</feature>
<reference evidence="2" key="1">
    <citation type="journal article" date="2023" name="Science">
        <title>Genome structures resolve the early diversification of teleost fishes.</title>
        <authorList>
            <person name="Parey E."/>
            <person name="Louis A."/>
            <person name="Montfort J."/>
            <person name="Bouchez O."/>
            <person name="Roques C."/>
            <person name="Iampietro C."/>
            <person name="Lluch J."/>
            <person name="Castinel A."/>
            <person name="Donnadieu C."/>
            <person name="Desvignes T."/>
            <person name="Floi Bucao C."/>
            <person name="Jouanno E."/>
            <person name="Wen M."/>
            <person name="Mejri S."/>
            <person name="Dirks R."/>
            <person name="Jansen H."/>
            <person name="Henkel C."/>
            <person name="Chen W.J."/>
            <person name="Zahm M."/>
            <person name="Cabau C."/>
            <person name="Klopp C."/>
            <person name="Thompson A.W."/>
            <person name="Robinson-Rechavi M."/>
            <person name="Braasch I."/>
            <person name="Lecointre G."/>
            <person name="Bobe J."/>
            <person name="Postlethwait J.H."/>
            <person name="Berthelot C."/>
            <person name="Roest Crollius H."/>
            <person name="Guiguen Y."/>
        </authorList>
    </citation>
    <scope>NUCLEOTIDE SEQUENCE</scope>
    <source>
        <strain evidence="2">NC1722</strain>
    </source>
</reference>
<dbReference type="EMBL" id="JAINUG010000023">
    <property type="protein sequence ID" value="KAJ8411129.1"/>
    <property type="molecule type" value="Genomic_DNA"/>
</dbReference>
<name>A0AAD7SYH0_9TELE</name>
<feature type="compositionally biased region" description="Basic and acidic residues" evidence="1">
    <location>
        <begin position="91"/>
        <end position="102"/>
    </location>
</feature>
<gene>
    <name evidence="2" type="ORF">AAFF_G00171350</name>
</gene>
<evidence type="ECO:0000313" key="2">
    <source>
        <dbReference type="EMBL" id="KAJ8411129.1"/>
    </source>
</evidence>
<dbReference type="AlphaFoldDB" id="A0AAD7SYH0"/>
<accession>A0AAD7SYH0</accession>
<feature type="region of interest" description="Disordered" evidence="1">
    <location>
        <begin position="76"/>
        <end position="103"/>
    </location>
</feature>